<dbReference type="Proteomes" id="UP000236161">
    <property type="component" value="Unassembled WGS sequence"/>
</dbReference>
<keyword evidence="1" id="KW-0472">Membrane</keyword>
<sequence length="70" mass="7906">MLFSDPQIKDPHALVVTDPEVVLILKVSILLLLLLVPPAANKLHKLRAYLPPFLRKTRIKLHHSLPTNTP</sequence>
<dbReference type="EMBL" id="KZ451912">
    <property type="protein sequence ID" value="PKA62870.1"/>
    <property type="molecule type" value="Genomic_DNA"/>
</dbReference>
<evidence type="ECO:0000313" key="2">
    <source>
        <dbReference type="EMBL" id="PKA62870.1"/>
    </source>
</evidence>
<gene>
    <name evidence="2" type="ORF">AXF42_Ash018864</name>
</gene>
<protein>
    <submittedName>
        <fullName evidence="2">Uncharacterized protein</fullName>
    </submittedName>
</protein>
<keyword evidence="1" id="KW-0812">Transmembrane</keyword>
<evidence type="ECO:0000256" key="1">
    <source>
        <dbReference type="SAM" id="Phobius"/>
    </source>
</evidence>
<keyword evidence="1" id="KW-1133">Transmembrane helix</keyword>
<dbReference type="AlphaFoldDB" id="A0A2I0B4Z6"/>
<organism evidence="2 3">
    <name type="scientific">Apostasia shenzhenica</name>
    <dbReference type="NCBI Taxonomy" id="1088818"/>
    <lineage>
        <taxon>Eukaryota</taxon>
        <taxon>Viridiplantae</taxon>
        <taxon>Streptophyta</taxon>
        <taxon>Embryophyta</taxon>
        <taxon>Tracheophyta</taxon>
        <taxon>Spermatophyta</taxon>
        <taxon>Magnoliopsida</taxon>
        <taxon>Liliopsida</taxon>
        <taxon>Asparagales</taxon>
        <taxon>Orchidaceae</taxon>
        <taxon>Apostasioideae</taxon>
        <taxon>Apostasia</taxon>
    </lineage>
</organism>
<reference evidence="2 3" key="1">
    <citation type="journal article" date="2017" name="Nature">
        <title>The Apostasia genome and the evolution of orchids.</title>
        <authorList>
            <person name="Zhang G.Q."/>
            <person name="Liu K.W."/>
            <person name="Li Z."/>
            <person name="Lohaus R."/>
            <person name="Hsiao Y.Y."/>
            <person name="Niu S.C."/>
            <person name="Wang J.Y."/>
            <person name="Lin Y.C."/>
            <person name="Xu Q."/>
            <person name="Chen L.J."/>
            <person name="Yoshida K."/>
            <person name="Fujiwara S."/>
            <person name="Wang Z.W."/>
            <person name="Zhang Y.Q."/>
            <person name="Mitsuda N."/>
            <person name="Wang M."/>
            <person name="Liu G.H."/>
            <person name="Pecoraro L."/>
            <person name="Huang H.X."/>
            <person name="Xiao X.J."/>
            <person name="Lin M."/>
            <person name="Wu X.Y."/>
            <person name="Wu W.L."/>
            <person name="Chen Y.Y."/>
            <person name="Chang S.B."/>
            <person name="Sakamoto S."/>
            <person name="Ohme-Takagi M."/>
            <person name="Yagi M."/>
            <person name="Zeng S.J."/>
            <person name="Shen C.Y."/>
            <person name="Yeh C.M."/>
            <person name="Luo Y.B."/>
            <person name="Tsai W.C."/>
            <person name="Van de Peer Y."/>
            <person name="Liu Z.J."/>
        </authorList>
    </citation>
    <scope>NUCLEOTIDE SEQUENCE [LARGE SCALE GENOMIC DNA]</scope>
    <source>
        <strain evidence="3">cv. Shenzhen</strain>
        <tissue evidence="2">Stem</tissue>
    </source>
</reference>
<feature type="transmembrane region" description="Helical" evidence="1">
    <location>
        <begin position="20"/>
        <end position="40"/>
    </location>
</feature>
<evidence type="ECO:0000313" key="3">
    <source>
        <dbReference type="Proteomes" id="UP000236161"/>
    </source>
</evidence>
<name>A0A2I0B4Z6_9ASPA</name>
<keyword evidence="3" id="KW-1185">Reference proteome</keyword>
<accession>A0A2I0B4Z6</accession>
<proteinExistence type="predicted"/>